<sequence>MPHCGSEREGYPEKVLESLTGIPPKRLQGQDEIRRSLKRSGPVVSVAYQTPAGAHAVVIFGYKTTEDGQLMWLVKDSNASQGADVYETPFGQYGIEDVVLEIPQPTDGGRLPGIDPSPFPQPTYSPRPIPQPTYSPRLPGIDPPPLRPITQPTYSPRLPGIDPSPLPQPIFQAIPPISPTSGGAIPQAA</sequence>
<organism evidence="2 3">
    <name type="scientific">Vitrella brassicaformis (strain CCMP3155)</name>
    <dbReference type="NCBI Taxonomy" id="1169540"/>
    <lineage>
        <taxon>Eukaryota</taxon>
        <taxon>Sar</taxon>
        <taxon>Alveolata</taxon>
        <taxon>Colpodellida</taxon>
        <taxon>Vitrellaceae</taxon>
        <taxon>Vitrella</taxon>
    </lineage>
</organism>
<evidence type="ECO:0000313" key="3">
    <source>
        <dbReference type="Proteomes" id="UP000041254"/>
    </source>
</evidence>
<feature type="region of interest" description="Disordered" evidence="1">
    <location>
        <begin position="1"/>
        <end position="29"/>
    </location>
</feature>
<feature type="compositionally biased region" description="Basic and acidic residues" evidence="1">
    <location>
        <begin position="1"/>
        <end position="16"/>
    </location>
</feature>
<evidence type="ECO:0000256" key="1">
    <source>
        <dbReference type="SAM" id="MobiDB-lite"/>
    </source>
</evidence>
<dbReference type="PhylomeDB" id="A0A0G4H4W3"/>
<dbReference type="EMBL" id="CDMY01001000">
    <property type="protein sequence ID" value="CEM38831.1"/>
    <property type="molecule type" value="Genomic_DNA"/>
</dbReference>
<evidence type="ECO:0000313" key="2">
    <source>
        <dbReference type="EMBL" id="CEM38831.1"/>
    </source>
</evidence>
<gene>
    <name evidence="2" type="ORF">Vbra_1912</name>
</gene>
<dbReference type="SUPFAM" id="SSF54001">
    <property type="entry name" value="Cysteine proteinases"/>
    <property type="match status" value="1"/>
</dbReference>
<dbReference type="Proteomes" id="UP000041254">
    <property type="component" value="Unassembled WGS sequence"/>
</dbReference>
<dbReference type="VEuPathDB" id="CryptoDB:Vbra_1912"/>
<dbReference type="InParanoid" id="A0A0G4H4W3"/>
<keyword evidence="3" id="KW-1185">Reference proteome</keyword>
<protein>
    <submittedName>
        <fullName evidence="2">Uncharacterized protein</fullName>
    </submittedName>
</protein>
<feature type="compositionally biased region" description="Pro residues" evidence="1">
    <location>
        <begin position="115"/>
        <end position="133"/>
    </location>
</feature>
<proteinExistence type="predicted"/>
<dbReference type="AlphaFoldDB" id="A0A0G4H4W3"/>
<feature type="region of interest" description="Disordered" evidence="1">
    <location>
        <begin position="103"/>
        <end position="189"/>
    </location>
</feature>
<name>A0A0G4H4W3_VITBC</name>
<reference evidence="2 3" key="1">
    <citation type="submission" date="2014-11" db="EMBL/GenBank/DDBJ databases">
        <authorList>
            <person name="Zhu J."/>
            <person name="Qi W."/>
            <person name="Song R."/>
        </authorList>
    </citation>
    <scope>NUCLEOTIDE SEQUENCE [LARGE SCALE GENOMIC DNA]</scope>
</reference>
<accession>A0A0G4H4W3</accession>
<dbReference type="InterPro" id="IPR038765">
    <property type="entry name" value="Papain-like_cys_pep_sf"/>
</dbReference>